<dbReference type="PROSITE" id="PS00066">
    <property type="entry name" value="HMG_COA_REDUCTASE_1"/>
    <property type="match status" value="1"/>
</dbReference>
<dbReference type="GO" id="GO:0015936">
    <property type="term" value="P:coenzyme A metabolic process"/>
    <property type="evidence" value="ECO:0007669"/>
    <property type="project" value="InterPro"/>
</dbReference>
<keyword evidence="5" id="KW-0521">NADP</keyword>
<organism evidence="8 9">
    <name type="scientific">Steinernema hermaphroditum</name>
    <dbReference type="NCBI Taxonomy" id="289476"/>
    <lineage>
        <taxon>Eukaryota</taxon>
        <taxon>Metazoa</taxon>
        <taxon>Ecdysozoa</taxon>
        <taxon>Nematoda</taxon>
        <taxon>Chromadorea</taxon>
        <taxon>Rhabditida</taxon>
        <taxon>Tylenchina</taxon>
        <taxon>Panagrolaimomorpha</taxon>
        <taxon>Strongyloidoidea</taxon>
        <taxon>Steinernematidae</taxon>
        <taxon>Steinernema</taxon>
    </lineage>
</organism>
<dbReference type="InterPro" id="IPR004554">
    <property type="entry name" value="HMG_CoA_Rdtase_eu_arc"/>
</dbReference>
<dbReference type="GO" id="GO:0005789">
    <property type="term" value="C:endoplasmic reticulum membrane"/>
    <property type="evidence" value="ECO:0007669"/>
    <property type="project" value="TreeGrafter"/>
</dbReference>
<dbReference type="GO" id="GO:0005778">
    <property type="term" value="C:peroxisomal membrane"/>
    <property type="evidence" value="ECO:0007669"/>
    <property type="project" value="TreeGrafter"/>
</dbReference>
<evidence type="ECO:0000256" key="3">
    <source>
        <dbReference type="ARBA" id="ARBA00012999"/>
    </source>
</evidence>
<dbReference type="Gene3D" id="1.10.3270.10">
    <property type="entry name" value="HMGR, N-terminal domain"/>
    <property type="match status" value="1"/>
</dbReference>
<evidence type="ECO:0000256" key="1">
    <source>
        <dbReference type="ARBA" id="ARBA00005084"/>
    </source>
</evidence>
<evidence type="ECO:0000313" key="9">
    <source>
        <dbReference type="Proteomes" id="UP001175271"/>
    </source>
</evidence>
<dbReference type="Pfam" id="PF00368">
    <property type="entry name" value="HMG-CoA_red"/>
    <property type="match status" value="1"/>
</dbReference>
<comment type="pathway">
    <text evidence="1">Metabolic intermediate biosynthesis; (R)-mevalonate biosynthesis; (R)-mevalonate from acetyl-CoA: step 3/3.</text>
</comment>
<comment type="caution">
    <text evidence="8">The sequence shown here is derived from an EMBL/GenBank/DDBJ whole genome shotgun (WGS) entry which is preliminary data.</text>
</comment>
<keyword evidence="9" id="KW-1185">Reference proteome</keyword>
<evidence type="ECO:0000256" key="6">
    <source>
        <dbReference type="ARBA" id="ARBA00023002"/>
    </source>
</evidence>
<dbReference type="PROSITE" id="PS00318">
    <property type="entry name" value="HMG_COA_REDUCTASE_2"/>
    <property type="match status" value="1"/>
</dbReference>
<evidence type="ECO:0000256" key="4">
    <source>
        <dbReference type="ARBA" id="ARBA00016920"/>
    </source>
</evidence>
<dbReference type="CDD" id="cd00643">
    <property type="entry name" value="HMG-CoA_reductase_classI"/>
    <property type="match status" value="1"/>
</dbReference>
<protein>
    <recommendedName>
        <fullName evidence="4">3-hydroxy-3-methylglutaryl-coenzyme A reductase</fullName>
        <ecNumber evidence="3">1.1.1.34</ecNumber>
    </recommendedName>
</protein>
<feature type="region of interest" description="Disordered" evidence="7">
    <location>
        <begin position="52"/>
        <end position="96"/>
    </location>
</feature>
<dbReference type="InterPro" id="IPR023076">
    <property type="entry name" value="HMG_CoA_Rdtase_CS"/>
</dbReference>
<dbReference type="InterPro" id="IPR023074">
    <property type="entry name" value="HMG_CoA_Rdtase_cat_sf"/>
</dbReference>
<dbReference type="InterPro" id="IPR009023">
    <property type="entry name" value="HMG_CoA_Rdtase_NAD(P)-bd_sf"/>
</dbReference>
<dbReference type="GO" id="GO:0008299">
    <property type="term" value="P:isoprenoid biosynthetic process"/>
    <property type="evidence" value="ECO:0007669"/>
    <property type="project" value="InterPro"/>
</dbReference>
<dbReference type="InterPro" id="IPR023282">
    <property type="entry name" value="HMG_CoA_Rdtase_N"/>
</dbReference>
<accession>A0AA39HEC7</accession>
<dbReference type="SUPFAM" id="SSF56542">
    <property type="entry name" value="Substrate-binding domain of HMG-CoA reductase"/>
    <property type="match status" value="1"/>
</dbReference>
<dbReference type="GO" id="GO:0004420">
    <property type="term" value="F:hydroxymethylglutaryl-CoA reductase (NADPH) activity"/>
    <property type="evidence" value="ECO:0007669"/>
    <property type="project" value="UniProtKB-EC"/>
</dbReference>
<dbReference type="Proteomes" id="UP001175271">
    <property type="component" value="Unassembled WGS sequence"/>
</dbReference>
<reference evidence="8" key="1">
    <citation type="submission" date="2023-06" db="EMBL/GenBank/DDBJ databases">
        <title>Genomic analysis of the entomopathogenic nematode Steinernema hermaphroditum.</title>
        <authorList>
            <person name="Schwarz E.M."/>
            <person name="Heppert J.K."/>
            <person name="Baniya A."/>
            <person name="Schwartz H.T."/>
            <person name="Tan C.-H."/>
            <person name="Antoshechkin I."/>
            <person name="Sternberg P.W."/>
            <person name="Goodrich-Blair H."/>
            <person name="Dillman A.R."/>
        </authorList>
    </citation>
    <scope>NUCLEOTIDE SEQUENCE</scope>
    <source>
        <strain evidence="8">PS9179</strain>
        <tissue evidence="8">Whole animal</tissue>
    </source>
</reference>
<dbReference type="GO" id="GO:0016126">
    <property type="term" value="P:sterol biosynthetic process"/>
    <property type="evidence" value="ECO:0007669"/>
    <property type="project" value="TreeGrafter"/>
</dbReference>
<dbReference type="Gene3D" id="3.90.770.10">
    <property type="entry name" value="3-hydroxy-3-methylglutaryl-coenzyme A Reductase, Chain A, domain 2"/>
    <property type="match status" value="1"/>
</dbReference>
<dbReference type="PANTHER" id="PTHR10572">
    <property type="entry name" value="3-HYDROXY-3-METHYLGLUTARYL-COENZYME A REDUCTASE"/>
    <property type="match status" value="1"/>
</dbReference>
<dbReference type="PROSITE" id="PS50065">
    <property type="entry name" value="HMG_COA_REDUCTASE_4"/>
    <property type="match status" value="1"/>
</dbReference>
<evidence type="ECO:0000256" key="5">
    <source>
        <dbReference type="ARBA" id="ARBA00022857"/>
    </source>
</evidence>
<evidence type="ECO:0000313" key="8">
    <source>
        <dbReference type="EMBL" id="KAK0403676.1"/>
    </source>
</evidence>
<proteinExistence type="inferred from homology"/>
<dbReference type="InterPro" id="IPR002202">
    <property type="entry name" value="HMG_CoA_Rdtase"/>
</dbReference>
<evidence type="ECO:0000256" key="2">
    <source>
        <dbReference type="ARBA" id="ARBA00007661"/>
    </source>
</evidence>
<dbReference type="EC" id="1.1.1.34" evidence="3"/>
<dbReference type="SUPFAM" id="SSF55035">
    <property type="entry name" value="NAD-binding domain of HMG-CoA reductase"/>
    <property type="match status" value="1"/>
</dbReference>
<dbReference type="EMBL" id="JAUCMV010000004">
    <property type="protein sequence ID" value="KAK0403676.1"/>
    <property type="molecule type" value="Genomic_DNA"/>
</dbReference>
<name>A0AA39HEC7_9BILA</name>
<keyword evidence="6" id="KW-0560">Oxidoreductase</keyword>
<dbReference type="PANTHER" id="PTHR10572:SF24">
    <property type="entry name" value="3-HYDROXY-3-METHYLGLUTARYL-COENZYME A REDUCTASE"/>
    <property type="match status" value="1"/>
</dbReference>
<sequence>MTTDDWANSERITVLRVEFSELLRKSAAYSDELLDELIVKVVKCFPEPRTAHFSIGEDNSGEESQSDDSRKSSVCSEIPKPVVATPPTPSSEETLQNPLEIYKTDASRLSDDALLELLESKTIKHRDLEQKVGDLERAVKIRRRYIENRTRSPLAEIPFEGYNYEIVNRACCENVIGFTPIPTGVVGPLLLNGEAIHVPMATTEGTLLASTNRGCRVIMDSGGVEAFVLQDAMTRAPMVHFQELSEAVKFVKFIEDPRNFRVCKQKFESTTKFGKLLKIEPKLVETKVLLRFSASTGDAMGMNMVSKGADEVMKYLKAQFPAMDVLTVSGNYCADKKATEINWMKGRGKTVVASCTIPEKVVTNVLKTTVERMVEVGQNKCLLGSSMAGTIGGWNCHAANIVAAIFLATGQDAAQVVSSSMCLTTWTKTANGDLRVTCNMNCVEVGTVGGGTFLPSQKAALQMLKCSGGSRVEPGRNSKQLAQVICGTVVAGEISLLAALCTHTLVSSHMTFNRSKLNLYGTDNEKETPKEEDLYTTTLRIQPKNPGRKGGMEIRCDHIL</sequence>
<dbReference type="InterPro" id="IPR009029">
    <property type="entry name" value="HMG_CoA_Rdtase_sub-bd_dom_sf"/>
</dbReference>
<gene>
    <name evidence="8" type="ORF">QR680_017063</name>
</gene>
<dbReference type="FunFam" id="3.30.70.420:FF:000001">
    <property type="entry name" value="3-hydroxy-3-methylglutaryl coenzyme A reductase"/>
    <property type="match status" value="1"/>
</dbReference>
<comment type="similarity">
    <text evidence="2">Belongs to the HMG-CoA reductase family.</text>
</comment>
<dbReference type="AlphaFoldDB" id="A0AA39HEC7"/>
<dbReference type="PRINTS" id="PR00071">
    <property type="entry name" value="HMGCOARDTASE"/>
</dbReference>
<dbReference type="Gene3D" id="3.30.70.420">
    <property type="entry name" value="Hydroxymethylglutaryl-CoA reductase, class I/II, NAD/NADP-binding domain"/>
    <property type="match status" value="1"/>
</dbReference>
<evidence type="ECO:0000256" key="7">
    <source>
        <dbReference type="SAM" id="MobiDB-lite"/>
    </source>
</evidence>